<reference evidence="1 2" key="1">
    <citation type="submission" date="2018-05" db="EMBL/GenBank/DDBJ databases">
        <title>Genomic Encyclopedia of Type Strains, Phase IV (KMG-IV): sequencing the most valuable type-strain genomes for metagenomic binning, comparative biology and taxonomic classification.</title>
        <authorList>
            <person name="Goeker M."/>
        </authorList>
    </citation>
    <scope>NUCLEOTIDE SEQUENCE [LARGE SCALE GENOMIC DNA]</scope>
    <source>
        <strain evidence="1 2">DSM 19792</strain>
    </source>
</reference>
<gene>
    <name evidence="1" type="ORF">DFR42_102412</name>
</gene>
<dbReference type="RefSeq" id="WP_245936897.1">
    <property type="nucleotide sequence ID" value="NZ_QJKB01000002.1"/>
</dbReference>
<name>A0A318JDM3_9BURK</name>
<keyword evidence="2" id="KW-1185">Reference proteome</keyword>
<comment type="caution">
    <text evidence="1">The sequence shown here is derived from an EMBL/GenBank/DDBJ whole genome shotgun (WGS) entry which is preliminary data.</text>
</comment>
<evidence type="ECO:0000313" key="2">
    <source>
        <dbReference type="Proteomes" id="UP000247792"/>
    </source>
</evidence>
<protein>
    <submittedName>
        <fullName evidence="1">Uncharacterized protein</fullName>
    </submittedName>
</protein>
<dbReference type="Proteomes" id="UP000247792">
    <property type="component" value="Unassembled WGS sequence"/>
</dbReference>
<evidence type="ECO:0000313" key="1">
    <source>
        <dbReference type="EMBL" id="PXX45184.1"/>
    </source>
</evidence>
<proteinExistence type="predicted"/>
<dbReference type="EMBL" id="QJKB01000002">
    <property type="protein sequence ID" value="PXX45184.1"/>
    <property type="molecule type" value="Genomic_DNA"/>
</dbReference>
<accession>A0A318JDM3</accession>
<sequence>MPVSWNELIAKAIGPEGLKADGQLTLPRSYGVYEIKGAKQDTIYRQGNYPGRLREIQKEFPEAALKYLFSSKEDAVQVAAILNSKDKNTVPERISRRTSIPSSPKSTISGQSIVHPSKILVELFVHKPYQGVAPERSRFLFIGLDANYDVDIEKISIFPKVLEYHEDAEKFWHAHEVHHPFLLSEYQGDGKRYHQNFERIGFGAEHANLISFVELFHLPTVGRNKLSVEDLDATHLKRLNQAILEGDATHIFITPTVASLMRSSGAFNWLPSKSIDTADVLPVLFRNSNKTVYSLLHFSSYGKYYRKLHLQIEEIRKLIAQFQI</sequence>
<organism evidence="1 2">
    <name type="scientific">Undibacterium pigrum</name>
    <dbReference type="NCBI Taxonomy" id="401470"/>
    <lineage>
        <taxon>Bacteria</taxon>
        <taxon>Pseudomonadati</taxon>
        <taxon>Pseudomonadota</taxon>
        <taxon>Betaproteobacteria</taxon>
        <taxon>Burkholderiales</taxon>
        <taxon>Oxalobacteraceae</taxon>
        <taxon>Undibacterium</taxon>
    </lineage>
</organism>
<dbReference type="AlphaFoldDB" id="A0A318JDM3"/>